<evidence type="ECO:0000313" key="4">
    <source>
        <dbReference type="Proteomes" id="UP001165366"/>
    </source>
</evidence>
<dbReference type="SUPFAM" id="SSF51735">
    <property type="entry name" value="NAD(P)-binding Rossmann-fold domains"/>
    <property type="match status" value="1"/>
</dbReference>
<dbReference type="NCBIfam" id="TIGR01409">
    <property type="entry name" value="TAT_signal_seq"/>
    <property type="match status" value="1"/>
</dbReference>
<reference evidence="3" key="2">
    <citation type="submission" date="2024-05" db="EMBL/GenBank/DDBJ databases">
        <title>Rhodohalobacter halophilus gen. nov., sp. nov., a moderately halophilic member of the family Balneolaceae.</title>
        <authorList>
            <person name="Xia J."/>
        </authorList>
    </citation>
    <scope>NUCLEOTIDE SEQUENCE</scope>
    <source>
        <strain evidence="3">WB101</strain>
    </source>
</reference>
<dbReference type="InterPro" id="IPR006311">
    <property type="entry name" value="TAT_signal"/>
</dbReference>
<dbReference type="Gene3D" id="3.30.360.10">
    <property type="entry name" value="Dihydrodipicolinate Reductase, domain 2"/>
    <property type="match status" value="1"/>
</dbReference>
<keyword evidence="4" id="KW-1185">Reference proteome</keyword>
<dbReference type="RefSeq" id="WP_237855678.1">
    <property type="nucleotide sequence ID" value="NZ_JAKLWS010000030.1"/>
</dbReference>
<name>A0ABS9KHJ5_9BACT</name>
<dbReference type="Pfam" id="PF01408">
    <property type="entry name" value="GFO_IDH_MocA"/>
    <property type="match status" value="1"/>
</dbReference>
<dbReference type="SUPFAM" id="SSF55347">
    <property type="entry name" value="Glyceraldehyde-3-phosphate dehydrogenase-like, C-terminal domain"/>
    <property type="match status" value="1"/>
</dbReference>
<protein>
    <submittedName>
        <fullName evidence="3">Gfo/Idh/MocA family oxidoreductase</fullName>
    </submittedName>
</protein>
<comment type="caution">
    <text evidence="3">The sequence shown here is derived from an EMBL/GenBank/DDBJ whole genome shotgun (WGS) entry which is preliminary data.</text>
</comment>
<dbReference type="InterPro" id="IPR036291">
    <property type="entry name" value="NAD(P)-bd_dom_sf"/>
</dbReference>
<dbReference type="PROSITE" id="PS51318">
    <property type="entry name" value="TAT"/>
    <property type="match status" value="1"/>
</dbReference>
<dbReference type="InterPro" id="IPR019546">
    <property type="entry name" value="TAT_signal_bac_arc"/>
</dbReference>
<reference evidence="3" key="1">
    <citation type="submission" date="2022-01" db="EMBL/GenBank/DDBJ databases">
        <authorList>
            <person name="Wang Y."/>
        </authorList>
    </citation>
    <scope>NUCLEOTIDE SEQUENCE</scope>
    <source>
        <strain evidence="3">WB101</strain>
    </source>
</reference>
<dbReference type="PANTHER" id="PTHR43818">
    <property type="entry name" value="BCDNA.GH03377"/>
    <property type="match status" value="1"/>
</dbReference>
<dbReference type="InterPro" id="IPR000683">
    <property type="entry name" value="Gfo/Idh/MocA-like_OxRdtase_N"/>
</dbReference>
<organism evidence="3 4">
    <name type="scientific">Rhodohalobacter sulfatireducens</name>
    <dbReference type="NCBI Taxonomy" id="2911366"/>
    <lineage>
        <taxon>Bacteria</taxon>
        <taxon>Pseudomonadati</taxon>
        <taxon>Balneolota</taxon>
        <taxon>Balneolia</taxon>
        <taxon>Balneolales</taxon>
        <taxon>Balneolaceae</taxon>
        <taxon>Rhodohalobacter</taxon>
    </lineage>
</organism>
<evidence type="ECO:0000259" key="2">
    <source>
        <dbReference type="Pfam" id="PF19051"/>
    </source>
</evidence>
<dbReference type="Pfam" id="PF19051">
    <property type="entry name" value="GFO_IDH_MocA_C2"/>
    <property type="match status" value="1"/>
</dbReference>
<dbReference type="InterPro" id="IPR050463">
    <property type="entry name" value="Gfo/Idh/MocA_oxidrdct_glycsds"/>
</dbReference>
<proteinExistence type="predicted"/>
<dbReference type="PANTHER" id="PTHR43818:SF5">
    <property type="entry name" value="OXIDOREDUCTASE FAMILY PROTEIN"/>
    <property type="match status" value="1"/>
</dbReference>
<dbReference type="EMBL" id="JAKLWS010000030">
    <property type="protein sequence ID" value="MCG2590305.1"/>
    <property type="molecule type" value="Genomic_DNA"/>
</dbReference>
<feature type="domain" description="Gfo/Idh/MocA-like oxidoreductase bacterial type C-terminal" evidence="2">
    <location>
        <begin position="204"/>
        <end position="323"/>
    </location>
</feature>
<evidence type="ECO:0000259" key="1">
    <source>
        <dbReference type="Pfam" id="PF01408"/>
    </source>
</evidence>
<gene>
    <name evidence="3" type="ORF">L6773_17140</name>
</gene>
<sequence length="443" mass="49796">MTSLNRREFIKTSALATGGLALGLSAKSYGRVLGANDRINVVFMGCGRRVPAYYNSIGDAQNTRLSYICDVKKSQRDRVFADLGESLSYNPEGIEDIRVALDDSEVDAVFIATPDHWHAPAAWMAMEAGKHVYVEKPLTHNSAENEYLIKFQEKYDRVLQMGNQQRSSSHTKKIINEIHNGVIGRAYKAVAFYSNQRGEVLNQTRQAPPEDLNWDLFQGPAPRRAYTHNTWNYNWHWYGWDYGTAESGNNALHELDVARWALQADYPDRVHVEAFKNHYPDDGWEMYDTMYATYYFPGDLVINWDGKSRNGFNTYDGGRGTVIYGTEGTVWVDRSLYKLFDRSGNLVRAESSGGGESGIALGGGGDMSTTHVANFLDAIRGQADPVSPVDEAVKSTQLCHLANMAYRSGSNFEVDPSNGRILNNRNAMQYWGREYEPGWEPSV</sequence>
<dbReference type="InterPro" id="IPR043906">
    <property type="entry name" value="Gfo/Idh/MocA_OxRdtase_bact_C"/>
</dbReference>
<feature type="domain" description="Gfo/Idh/MocA-like oxidoreductase N-terminal" evidence="1">
    <location>
        <begin position="39"/>
        <end position="162"/>
    </location>
</feature>
<accession>A0ABS9KHJ5</accession>
<evidence type="ECO:0000313" key="3">
    <source>
        <dbReference type="EMBL" id="MCG2590305.1"/>
    </source>
</evidence>
<dbReference type="Proteomes" id="UP001165366">
    <property type="component" value="Unassembled WGS sequence"/>
</dbReference>
<dbReference type="Gene3D" id="3.40.50.720">
    <property type="entry name" value="NAD(P)-binding Rossmann-like Domain"/>
    <property type="match status" value="1"/>
</dbReference>